<dbReference type="CDD" id="cd00090">
    <property type="entry name" value="HTH_ARSR"/>
    <property type="match status" value="1"/>
</dbReference>
<dbReference type="InterPro" id="IPR036390">
    <property type="entry name" value="WH_DNA-bd_sf"/>
</dbReference>
<dbReference type="PROSITE" id="PS50956">
    <property type="entry name" value="HTH_ASNC_2"/>
    <property type="match status" value="1"/>
</dbReference>
<dbReference type="PRINTS" id="PR00033">
    <property type="entry name" value="HTHASNC"/>
</dbReference>
<sequence>MRNEIAKLLQVALNEQPMTQVDQRNARILRELRSDGRISNLALAEKIGLSPSACLRRVQDLERRGVITGYRARLDPVQTGQAYVVYVAVGLAEHSKAAQLGFERAMDRFDEVAECHNIAGAFEYLLRVETADLAAYKTFHTDRLGTVPHVRSITSYMVMGSPKDMRA</sequence>
<dbReference type="PROSITE" id="PS00519">
    <property type="entry name" value="HTH_ASNC_1"/>
    <property type="match status" value="1"/>
</dbReference>
<dbReference type="InterPro" id="IPR000485">
    <property type="entry name" value="AsnC-type_HTH_dom"/>
</dbReference>
<dbReference type="EMBL" id="CP003742">
    <property type="protein sequence ID" value="AGI70989.1"/>
    <property type="molecule type" value="Genomic_DNA"/>
</dbReference>
<dbReference type="Pfam" id="PF01037">
    <property type="entry name" value="AsnC_trans_reg"/>
    <property type="match status" value="1"/>
</dbReference>
<evidence type="ECO:0000259" key="5">
    <source>
        <dbReference type="PROSITE" id="PS50956"/>
    </source>
</evidence>
<keyword evidence="4" id="KW-0804">Transcription</keyword>
<dbReference type="GO" id="GO:0005829">
    <property type="term" value="C:cytosol"/>
    <property type="evidence" value="ECO:0007669"/>
    <property type="project" value="TreeGrafter"/>
</dbReference>
<reference evidence="6 7" key="1">
    <citation type="journal article" date="2013" name="PLoS ONE">
        <title>Poles Apart: Arctic and Antarctic Octadecabacter strains Share High Genome Plasticity and a New Type of Xanthorhodopsin.</title>
        <authorList>
            <person name="Vollmers J."/>
            <person name="Voget S."/>
            <person name="Dietrich S."/>
            <person name="Gollnow K."/>
            <person name="Smits M."/>
            <person name="Meyer K."/>
            <person name="Brinkhoff T."/>
            <person name="Simon M."/>
            <person name="Daniel R."/>
        </authorList>
    </citation>
    <scope>NUCLEOTIDE SEQUENCE [LARGE SCALE GENOMIC DNA]</scope>
    <source>
        <strain evidence="6 7">238</strain>
    </source>
</reference>
<dbReference type="eggNOG" id="COG1522">
    <property type="taxonomic scope" value="Bacteria"/>
</dbReference>
<dbReference type="GO" id="GO:0006355">
    <property type="term" value="P:regulation of DNA-templated transcription"/>
    <property type="evidence" value="ECO:0007669"/>
    <property type="project" value="UniProtKB-ARBA"/>
</dbReference>
<keyword evidence="7" id="KW-1185">Reference proteome</keyword>
<dbReference type="PANTHER" id="PTHR30154">
    <property type="entry name" value="LEUCINE-RESPONSIVE REGULATORY PROTEIN"/>
    <property type="match status" value="1"/>
</dbReference>
<evidence type="ECO:0000256" key="4">
    <source>
        <dbReference type="ARBA" id="ARBA00023163"/>
    </source>
</evidence>
<organism evidence="6 7">
    <name type="scientific">Octadecabacter arcticus 238</name>
    <dbReference type="NCBI Taxonomy" id="391616"/>
    <lineage>
        <taxon>Bacteria</taxon>
        <taxon>Pseudomonadati</taxon>
        <taxon>Pseudomonadota</taxon>
        <taxon>Alphaproteobacteria</taxon>
        <taxon>Rhodobacterales</taxon>
        <taxon>Roseobacteraceae</taxon>
        <taxon>Octadecabacter</taxon>
    </lineage>
</organism>
<evidence type="ECO:0000256" key="3">
    <source>
        <dbReference type="ARBA" id="ARBA00023159"/>
    </source>
</evidence>
<protein>
    <submittedName>
        <fullName evidence="6">Putative AsnC family transcriptional regulator</fullName>
    </submittedName>
</protein>
<keyword evidence="3" id="KW-0010">Activator</keyword>
<dbReference type="Gene3D" id="1.10.10.10">
    <property type="entry name" value="Winged helix-like DNA-binding domain superfamily/Winged helix DNA-binding domain"/>
    <property type="match status" value="1"/>
</dbReference>
<dbReference type="AlphaFoldDB" id="M9REI9"/>
<evidence type="ECO:0000313" key="7">
    <source>
        <dbReference type="Proteomes" id="UP000004688"/>
    </source>
</evidence>
<dbReference type="SUPFAM" id="SSF54909">
    <property type="entry name" value="Dimeric alpha+beta barrel"/>
    <property type="match status" value="1"/>
</dbReference>
<dbReference type="InterPro" id="IPR011008">
    <property type="entry name" value="Dimeric_a/b-barrel"/>
</dbReference>
<dbReference type="InterPro" id="IPR019885">
    <property type="entry name" value="Tscrpt_reg_HTH_AsnC-type_CS"/>
</dbReference>
<dbReference type="SMART" id="SM00344">
    <property type="entry name" value="HTH_ASNC"/>
    <property type="match status" value="1"/>
</dbReference>
<accession>M9REI9</accession>
<dbReference type="GO" id="GO:0043201">
    <property type="term" value="P:response to L-leucine"/>
    <property type="evidence" value="ECO:0007669"/>
    <property type="project" value="TreeGrafter"/>
</dbReference>
<dbReference type="KEGG" id="oar:OA238_c07720"/>
<evidence type="ECO:0000313" key="6">
    <source>
        <dbReference type="EMBL" id="AGI70989.1"/>
    </source>
</evidence>
<evidence type="ECO:0000256" key="2">
    <source>
        <dbReference type="ARBA" id="ARBA00023125"/>
    </source>
</evidence>
<gene>
    <name evidence="6" type="ORF">OA238_c07720</name>
</gene>
<keyword evidence="2" id="KW-0238">DNA-binding</keyword>
<dbReference type="HOGENOM" id="CLU_091233_0_3_5"/>
<dbReference type="InterPro" id="IPR036388">
    <property type="entry name" value="WH-like_DNA-bd_sf"/>
</dbReference>
<feature type="domain" description="HTH asnC-type" evidence="5">
    <location>
        <begin position="27"/>
        <end position="82"/>
    </location>
</feature>
<dbReference type="SUPFAM" id="SSF46785">
    <property type="entry name" value="Winged helix' DNA-binding domain"/>
    <property type="match status" value="1"/>
</dbReference>
<dbReference type="InterPro" id="IPR019887">
    <property type="entry name" value="Tscrpt_reg_AsnC/Lrp_C"/>
</dbReference>
<dbReference type="Pfam" id="PF13412">
    <property type="entry name" value="HTH_24"/>
    <property type="match status" value="1"/>
</dbReference>
<name>M9REI9_9RHOB</name>
<dbReference type="Gene3D" id="3.30.70.920">
    <property type="match status" value="1"/>
</dbReference>
<evidence type="ECO:0000256" key="1">
    <source>
        <dbReference type="ARBA" id="ARBA00023015"/>
    </source>
</evidence>
<dbReference type="PANTHER" id="PTHR30154:SF0">
    <property type="entry name" value="LEUCINE-RESPONSIVE REGULATORY PROTEIN"/>
    <property type="match status" value="1"/>
</dbReference>
<proteinExistence type="predicted"/>
<dbReference type="GO" id="GO:0043565">
    <property type="term" value="F:sequence-specific DNA binding"/>
    <property type="evidence" value="ECO:0007669"/>
    <property type="project" value="InterPro"/>
</dbReference>
<dbReference type="Proteomes" id="UP000004688">
    <property type="component" value="Chromosome"/>
</dbReference>
<dbReference type="InterPro" id="IPR011991">
    <property type="entry name" value="ArsR-like_HTH"/>
</dbReference>
<dbReference type="InterPro" id="IPR019888">
    <property type="entry name" value="Tscrpt_reg_AsnC-like"/>
</dbReference>
<keyword evidence="1" id="KW-0805">Transcription regulation</keyword>
<dbReference type="GO" id="GO:0006524">
    <property type="term" value="P:alanine catabolic process"/>
    <property type="evidence" value="ECO:0007669"/>
    <property type="project" value="TreeGrafter"/>
</dbReference>